<feature type="transmembrane region" description="Helical" evidence="3">
    <location>
        <begin position="179"/>
        <end position="197"/>
    </location>
</feature>
<dbReference type="Gene3D" id="1.20.1110.10">
    <property type="entry name" value="Calcium-transporting ATPase, transmembrane domain"/>
    <property type="match status" value="2"/>
</dbReference>
<evidence type="ECO:0000256" key="2">
    <source>
        <dbReference type="ARBA" id="ARBA00022475"/>
    </source>
</evidence>
<keyword evidence="2" id="KW-1003">Cell membrane</keyword>
<feature type="transmembrane region" description="Helical" evidence="3">
    <location>
        <begin position="140"/>
        <end position="159"/>
    </location>
</feature>
<dbReference type="InterPro" id="IPR023298">
    <property type="entry name" value="ATPase_P-typ_TM_dom_sf"/>
</dbReference>
<protein>
    <submittedName>
        <fullName evidence="5">Cation-transporting ATPase, E1-E2 family</fullName>
    </submittedName>
</protein>
<dbReference type="InterPro" id="IPR050510">
    <property type="entry name" value="Cation_transp_ATPase_P-type"/>
</dbReference>
<dbReference type="SUPFAM" id="SSF81665">
    <property type="entry name" value="Calcium ATPase, transmembrane domain M"/>
    <property type="match status" value="1"/>
</dbReference>
<evidence type="ECO:0000313" key="6">
    <source>
        <dbReference type="Proteomes" id="UP000509120"/>
    </source>
</evidence>
<feature type="domain" description="Cation-transporting P-type ATPase C-terminal" evidence="4">
    <location>
        <begin position="15"/>
        <end position="196"/>
    </location>
</feature>
<dbReference type="PANTHER" id="PTHR43294:SF21">
    <property type="entry name" value="CATION TRANSPORTING ATPASE"/>
    <property type="match status" value="1"/>
</dbReference>
<dbReference type="AlphaFoldDB" id="A0AAN2D9Q1"/>
<feature type="transmembrane region" description="Helical" evidence="3">
    <location>
        <begin position="70"/>
        <end position="90"/>
    </location>
</feature>
<sequence>MVFLFNFLFSLGRIPLPLTVMQILAIDLGTDMVPALGLGVESPEEGVMDKPPRRLLGRLLNRQLLLKAFVWYRLIEAALAMGAFLLNYWVNQGNLNHLASSGPLYREATTMTLGAIIFTQIGMVMNSRKGRGSIFQVKHFTNRIISLGIVLEIVLFIILSYVPLFHTLFNTAPIGLDDWLYLLACPFVIMTLEEIRYRLFDKK</sequence>
<dbReference type="Proteomes" id="UP000509120">
    <property type="component" value="Chromosome"/>
</dbReference>
<keyword evidence="3" id="KW-0812">Transmembrane</keyword>
<reference evidence="5 6" key="1">
    <citation type="submission" date="2020-06" db="EMBL/GenBank/DDBJ databases">
        <authorList>
            <person name="Chuat V."/>
        </authorList>
    </citation>
    <scope>NUCLEOTIDE SEQUENCE [LARGE SCALE GENOMIC DNA]</scope>
    <source>
        <strain evidence="5">STH_CIRM_1046</strain>
    </source>
</reference>
<keyword evidence="3" id="KW-1133">Transmembrane helix</keyword>
<evidence type="ECO:0000259" key="4">
    <source>
        <dbReference type="Pfam" id="PF00689"/>
    </source>
</evidence>
<keyword evidence="3" id="KW-0472">Membrane</keyword>
<evidence type="ECO:0000256" key="1">
    <source>
        <dbReference type="ARBA" id="ARBA00004651"/>
    </source>
</evidence>
<accession>A0AAN2D9Q1</accession>
<evidence type="ECO:0000256" key="3">
    <source>
        <dbReference type="SAM" id="Phobius"/>
    </source>
</evidence>
<evidence type="ECO:0000313" key="5">
    <source>
        <dbReference type="EMBL" id="CAD0154320.1"/>
    </source>
</evidence>
<dbReference type="GO" id="GO:0005886">
    <property type="term" value="C:plasma membrane"/>
    <property type="evidence" value="ECO:0007669"/>
    <property type="project" value="UniProtKB-SubCell"/>
</dbReference>
<feature type="transmembrane region" description="Helical" evidence="3">
    <location>
        <begin position="110"/>
        <end position="128"/>
    </location>
</feature>
<organism evidence="5 6">
    <name type="scientific">Streptococcus thermophilus</name>
    <dbReference type="NCBI Taxonomy" id="1308"/>
    <lineage>
        <taxon>Bacteria</taxon>
        <taxon>Bacillati</taxon>
        <taxon>Bacillota</taxon>
        <taxon>Bacilli</taxon>
        <taxon>Lactobacillales</taxon>
        <taxon>Streptococcaceae</taxon>
        <taxon>Streptococcus</taxon>
    </lineage>
</organism>
<dbReference type="InterPro" id="IPR006068">
    <property type="entry name" value="ATPase_P-typ_cation-transptr_C"/>
</dbReference>
<proteinExistence type="predicted"/>
<name>A0AAN2D9Q1_STRTR</name>
<dbReference type="Pfam" id="PF00689">
    <property type="entry name" value="Cation_ATPase_C"/>
    <property type="match status" value="1"/>
</dbReference>
<dbReference type="PANTHER" id="PTHR43294">
    <property type="entry name" value="SODIUM/POTASSIUM-TRANSPORTING ATPASE SUBUNIT ALPHA"/>
    <property type="match status" value="1"/>
</dbReference>
<dbReference type="EMBL" id="LR822030">
    <property type="protein sequence ID" value="CAD0154320.1"/>
    <property type="molecule type" value="Genomic_DNA"/>
</dbReference>
<comment type="subcellular location">
    <subcellularLocation>
        <location evidence="1">Cell membrane</location>
        <topology evidence="1">Multi-pass membrane protein</topology>
    </subcellularLocation>
</comment>
<gene>
    <name evidence="5" type="ORF">STHERMO_0393</name>
</gene>